<dbReference type="PANTHER" id="PTHR43673:SF2">
    <property type="entry name" value="NITROREDUCTASE"/>
    <property type="match status" value="1"/>
</dbReference>
<dbReference type="Proteomes" id="UP001162044">
    <property type="component" value="Unassembled WGS sequence"/>
</dbReference>
<comment type="cofactor">
    <cofactor evidence="1">
        <name>FMN</name>
        <dbReference type="ChEBI" id="CHEBI:58210"/>
    </cofactor>
</comment>
<evidence type="ECO:0000256" key="2">
    <source>
        <dbReference type="ARBA" id="ARBA00007118"/>
    </source>
</evidence>
<evidence type="ECO:0000256" key="3">
    <source>
        <dbReference type="ARBA" id="ARBA00022630"/>
    </source>
</evidence>
<evidence type="ECO:0000256" key="5">
    <source>
        <dbReference type="ARBA" id="ARBA00022857"/>
    </source>
</evidence>
<sequence>MSEVDIASISEKRYTTKYYDGSKEVSKSDLIKLLTVLRNSPSSVNSQPWHFFIINNKNNPNLLLSGVLDFNHSRIADSTYTIVFCIRKSMDNEYLEHLTNTEINDNRFENLDIAQEMDKGRRYFVELNNSSSEELKNWESKQLYLALGQFMFAAAALGIDTTAIEGFNKEEIDNILNLKEKNLESVVMTTIGYRSESDSNAKRPKSRLKDDEIFTFI</sequence>
<evidence type="ECO:0000259" key="7">
    <source>
        <dbReference type="Pfam" id="PF00881"/>
    </source>
</evidence>
<dbReference type="Gene3D" id="3.40.109.10">
    <property type="entry name" value="NADH Oxidase"/>
    <property type="match status" value="1"/>
</dbReference>
<dbReference type="InterPro" id="IPR033878">
    <property type="entry name" value="NfsB-like"/>
</dbReference>
<name>A0AB35LFV6_PRORE</name>
<comment type="caution">
    <text evidence="8">The sequence shown here is derived from an EMBL/GenBank/DDBJ whole genome shotgun (WGS) entry which is preliminary data.</text>
</comment>
<dbReference type="PANTHER" id="PTHR43673">
    <property type="entry name" value="NAD(P)H NITROREDUCTASE YDGI-RELATED"/>
    <property type="match status" value="1"/>
</dbReference>
<proteinExistence type="inferred from homology"/>
<reference evidence="8" key="1">
    <citation type="submission" date="2023-04" db="EMBL/GenBank/DDBJ databases">
        <authorList>
            <person name="Li W."/>
        </authorList>
    </citation>
    <scope>NUCLEOTIDE SEQUENCE</scope>
    <source>
        <strain evidence="8">QITACRE101</strain>
    </source>
</reference>
<reference evidence="8" key="2">
    <citation type="submission" date="2023-10" db="EMBL/GenBank/DDBJ databases">
        <title>Analysis of Resistance Genes of Carbapenem-resistant Providencia rettgeri.</title>
        <authorList>
            <person name="Liu M."/>
        </authorList>
    </citation>
    <scope>NUCLEOTIDE SEQUENCE</scope>
    <source>
        <strain evidence="8">QITACRE101</strain>
    </source>
</reference>
<dbReference type="Pfam" id="PF00881">
    <property type="entry name" value="Nitroreductase"/>
    <property type="match status" value="1"/>
</dbReference>
<protein>
    <submittedName>
        <fullName evidence="8">Nitroreductase family protein</fullName>
    </submittedName>
</protein>
<dbReference type="EMBL" id="JARVQW010000014">
    <property type="protein sequence ID" value="MDH2307582.1"/>
    <property type="molecule type" value="Genomic_DNA"/>
</dbReference>
<evidence type="ECO:0000313" key="9">
    <source>
        <dbReference type="Proteomes" id="UP001162044"/>
    </source>
</evidence>
<feature type="domain" description="Nitroreductase" evidence="7">
    <location>
        <begin position="12"/>
        <end position="193"/>
    </location>
</feature>
<accession>A0AB35LFV6</accession>
<keyword evidence="4" id="KW-0288">FMN</keyword>
<keyword evidence="6" id="KW-0560">Oxidoreductase</keyword>
<evidence type="ECO:0000256" key="1">
    <source>
        <dbReference type="ARBA" id="ARBA00001917"/>
    </source>
</evidence>
<dbReference type="InterPro" id="IPR000415">
    <property type="entry name" value="Nitroreductase-like"/>
</dbReference>
<evidence type="ECO:0000256" key="6">
    <source>
        <dbReference type="ARBA" id="ARBA00023002"/>
    </source>
</evidence>
<evidence type="ECO:0000256" key="4">
    <source>
        <dbReference type="ARBA" id="ARBA00022643"/>
    </source>
</evidence>
<dbReference type="InterPro" id="IPR029479">
    <property type="entry name" value="Nitroreductase"/>
</dbReference>
<keyword evidence="3" id="KW-0285">Flavoprotein</keyword>
<gene>
    <name evidence="8" type="ORF">QDQ51_19470</name>
</gene>
<organism evidence="8 9">
    <name type="scientific">Providencia rettgeri</name>
    <dbReference type="NCBI Taxonomy" id="587"/>
    <lineage>
        <taxon>Bacteria</taxon>
        <taxon>Pseudomonadati</taxon>
        <taxon>Pseudomonadota</taxon>
        <taxon>Gammaproteobacteria</taxon>
        <taxon>Enterobacterales</taxon>
        <taxon>Morganellaceae</taxon>
        <taxon>Providencia</taxon>
    </lineage>
</organism>
<keyword evidence="5" id="KW-0521">NADP</keyword>
<dbReference type="GO" id="GO:0016491">
    <property type="term" value="F:oxidoreductase activity"/>
    <property type="evidence" value="ECO:0007669"/>
    <property type="project" value="UniProtKB-KW"/>
</dbReference>
<evidence type="ECO:0000313" key="8">
    <source>
        <dbReference type="EMBL" id="MDH2307582.1"/>
    </source>
</evidence>
<dbReference type="CDD" id="cd02149">
    <property type="entry name" value="NfsB-like"/>
    <property type="match status" value="1"/>
</dbReference>
<dbReference type="SUPFAM" id="SSF55469">
    <property type="entry name" value="FMN-dependent nitroreductase-like"/>
    <property type="match status" value="1"/>
</dbReference>
<dbReference type="RefSeq" id="WP_198642050.1">
    <property type="nucleotide sequence ID" value="NZ_ABEXOC020000028.1"/>
</dbReference>
<comment type="similarity">
    <text evidence="2">Belongs to the nitroreductase family.</text>
</comment>
<dbReference type="AlphaFoldDB" id="A0AB35LFV6"/>